<keyword evidence="1" id="KW-1185">Reference proteome</keyword>
<dbReference type="WBParaSite" id="PSU_v2.g15177.t1">
    <property type="protein sequence ID" value="PSU_v2.g15177.t1"/>
    <property type="gene ID" value="PSU_v2.g15177"/>
</dbReference>
<reference evidence="2" key="1">
    <citation type="submission" date="2022-11" db="UniProtKB">
        <authorList>
            <consortium name="WormBaseParasite"/>
        </authorList>
    </citation>
    <scope>IDENTIFICATION</scope>
</reference>
<name>A0A914YCI1_9BILA</name>
<sequence>MANFQMDRNFLEGNDFARFWKEHKSITISGNWCSNSLTSFISTLLQESRLLKIQNFTIHVVGRLHWLLPRHFTFWKAKNGNPSMVNALTLTFPTTSAEPP</sequence>
<proteinExistence type="predicted"/>
<dbReference type="AlphaFoldDB" id="A0A914YCI1"/>
<protein>
    <submittedName>
        <fullName evidence="2">Uncharacterized protein</fullName>
    </submittedName>
</protein>
<accession>A0A914YCI1</accession>
<evidence type="ECO:0000313" key="1">
    <source>
        <dbReference type="Proteomes" id="UP000887577"/>
    </source>
</evidence>
<organism evidence="1 2">
    <name type="scientific">Panagrolaimus superbus</name>
    <dbReference type="NCBI Taxonomy" id="310955"/>
    <lineage>
        <taxon>Eukaryota</taxon>
        <taxon>Metazoa</taxon>
        <taxon>Ecdysozoa</taxon>
        <taxon>Nematoda</taxon>
        <taxon>Chromadorea</taxon>
        <taxon>Rhabditida</taxon>
        <taxon>Tylenchina</taxon>
        <taxon>Panagrolaimomorpha</taxon>
        <taxon>Panagrolaimoidea</taxon>
        <taxon>Panagrolaimidae</taxon>
        <taxon>Panagrolaimus</taxon>
    </lineage>
</organism>
<dbReference type="Proteomes" id="UP000887577">
    <property type="component" value="Unplaced"/>
</dbReference>
<evidence type="ECO:0000313" key="2">
    <source>
        <dbReference type="WBParaSite" id="PSU_v2.g15177.t1"/>
    </source>
</evidence>